<organism evidence="2 3">
    <name type="scientific">Chelonia mydas</name>
    <name type="common">Green sea-turtle</name>
    <name type="synonym">Chelonia agassizi</name>
    <dbReference type="NCBI Taxonomy" id="8469"/>
    <lineage>
        <taxon>Eukaryota</taxon>
        <taxon>Metazoa</taxon>
        <taxon>Chordata</taxon>
        <taxon>Craniata</taxon>
        <taxon>Vertebrata</taxon>
        <taxon>Euteleostomi</taxon>
        <taxon>Archelosauria</taxon>
        <taxon>Testudinata</taxon>
        <taxon>Testudines</taxon>
        <taxon>Cryptodira</taxon>
        <taxon>Durocryptodira</taxon>
        <taxon>Americhelydia</taxon>
        <taxon>Chelonioidea</taxon>
        <taxon>Cheloniidae</taxon>
        <taxon>Chelonia</taxon>
    </lineage>
</organism>
<evidence type="ECO:0000256" key="1">
    <source>
        <dbReference type="SAM" id="MobiDB-lite"/>
    </source>
</evidence>
<keyword evidence="3" id="KW-1185">Reference proteome</keyword>
<gene>
    <name evidence="2" type="ORF">UY3_10161</name>
</gene>
<evidence type="ECO:0000313" key="2">
    <source>
        <dbReference type="EMBL" id="EMP32711.1"/>
    </source>
</evidence>
<dbReference type="Proteomes" id="UP000031443">
    <property type="component" value="Unassembled WGS sequence"/>
</dbReference>
<sequence length="184" mass="20368">MYSEIEQNSPTVTGTTVVLSITNKENQSEVQRKDFDFSAQYGRIFNLKGQKFPQNGNSKFQLALIFGRGCGLTNSFNFIFKQNNQVNFSVLNFRVGQIHIQRKVEQPSEFQYFEFQSWSNPHSAQSRYPRPGDAKPPLTQATALSMLHPKALLSPPLFPKAGGDSAPASGLKLGVQASQRPGAG</sequence>
<accession>M7B471</accession>
<feature type="region of interest" description="Disordered" evidence="1">
    <location>
        <begin position="155"/>
        <end position="184"/>
    </location>
</feature>
<reference evidence="3" key="1">
    <citation type="journal article" date="2013" name="Nat. Genet.">
        <title>The draft genomes of soft-shell turtle and green sea turtle yield insights into the development and evolution of the turtle-specific body plan.</title>
        <authorList>
            <person name="Wang Z."/>
            <person name="Pascual-Anaya J."/>
            <person name="Zadissa A."/>
            <person name="Li W."/>
            <person name="Niimura Y."/>
            <person name="Huang Z."/>
            <person name="Li C."/>
            <person name="White S."/>
            <person name="Xiong Z."/>
            <person name="Fang D."/>
            <person name="Wang B."/>
            <person name="Ming Y."/>
            <person name="Chen Y."/>
            <person name="Zheng Y."/>
            <person name="Kuraku S."/>
            <person name="Pignatelli M."/>
            <person name="Herrero J."/>
            <person name="Beal K."/>
            <person name="Nozawa M."/>
            <person name="Li Q."/>
            <person name="Wang J."/>
            <person name="Zhang H."/>
            <person name="Yu L."/>
            <person name="Shigenobu S."/>
            <person name="Wang J."/>
            <person name="Liu J."/>
            <person name="Flicek P."/>
            <person name="Searle S."/>
            <person name="Wang J."/>
            <person name="Kuratani S."/>
            <person name="Yin Y."/>
            <person name="Aken B."/>
            <person name="Zhang G."/>
            <person name="Irie N."/>
        </authorList>
    </citation>
    <scope>NUCLEOTIDE SEQUENCE [LARGE SCALE GENOMIC DNA]</scope>
</reference>
<protein>
    <submittedName>
        <fullName evidence="2">Uncharacterized protein</fullName>
    </submittedName>
</protein>
<name>M7B471_CHEMY</name>
<evidence type="ECO:0000313" key="3">
    <source>
        <dbReference type="Proteomes" id="UP000031443"/>
    </source>
</evidence>
<dbReference type="EMBL" id="KB539130">
    <property type="protein sequence ID" value="EMP32711.1"/>
    <property type="molecule type" value="Genomic_DNA"/>
</dbReference>
<proteinExistence type="predicted"/>
<dbReference type="AlphaFoldDB" id="M7B471"/>